<feature type="domain" description="Amidohydrolase-related" evidence="6">
    <location>
        <begin position="53"/>
        <end position="442"/>
    </location>
</feature>
<dbReference type="PANTHER" id="PTHR11647">
    <property type="entry name" value="HYDRANTOINASE/DIHYDROPYRIMIDINASE FAMILY MEMBER"/>
    <property type="match status" value="1"/>
</dbReference>
<dbReference type="SUPFAM" id="SSF51556">
    <property type="entry name" value="Metallo-dependent hydrolases"/>
    <property type="match status" value="1"/>
</dbReference>
<name>A0A2S4MFD7_9HYPH</name>
<comment type="PTM">
    <text evidence="5">Carbamylation allows a single lysine to coordinate two divalent metal cations.</text>
</comment>
<evidence type="ECO:0000256" key="4">
    <source>
        <dbReference type="ARBA" id="ARBA00022801"/>
    </source>
</evidence>
<dbReference type="InterPro" id="IPR011778">
    <property type="entry name" value="Hydantoinase/dihydroPyrase"/>
</dbReference>
<dbReference type="AlphaFoldDB" id="A0A2S4MFD7"/>
<protein>
    <submittedName>
        <fullName evidence="7">Dihydropyrimidinase</fullName>
    </submittedName>
</protein>
<dbReference type="EMBL" id="PQFZ01000004">
    <property type="protein sequence ID" value="POR53147.1"/>
    <property type="molecule type" value="Genomic_DNA"/>
</dbReference>
<proteinExistence type="inferred from homology"/>
<dbReference type="InterPro" id="IPR050378">
    <property type="entry name" value="Metallo-dep_Hydrolases_sf"/>
</dbReference>
<evidence type="ECO:0000313" key="7">
    <source>
        <dbReference type="EMBL" id="POR53147.1"/>
    </source>
</evidence>
<evidence type="ECO:0000313" key="8">
    <source>
        <dbReference type="Proteomes" id="UP000236919"/>
    </source>
</evidence>
<dbReference type="GO" id="GO:0046872">
    <property type="term" value="F:metal ion binding"/>
    <property type="evidence" value="ECO:0007669"/>
    <property type="project" value="UniProtKB-KW"/>
</dbReference>
<keyword evidence="8" id="KW-1185">Reference proteome</keyword>
<dbReference type="PANTHER" id="PTHR11647:SF1">
    <property type="entry name" value="COLLAPSIN RESPONSE MEDIATOR PROTEIN"/>
    <property type="match status" value="1"/>
</dbReference>
<gene>
    <name evidence="7" type="ORF">CYD53_104122</name>
</gene>
<evidence type="ECO:0000256" key="5">
    <source>
        <dbReference type="PIRSR" id="PIRSR611778-50"/>
    </source>
</evidence>
<dbReference type="InterPro" id="IPR032466">
    <property type="entry name" value="Metal_Hydrolase"/>
</dbReference>
<dbReference type="InterPro" id="IPR006680">
    <property type="entry name" value="Amidohydro-rel"/>
</dbReference>
<dbReference type="GO" id="GO:0016812">
    <property type="term" value="F:hydrolase activity, acting on carbon-nitrogen (but not peptide) bonds, in cyclic amides"/>
    <property type="evidence" value="ECO:0007669"/>
    <property type="project" value="TreeGrafter"/>
</dbReference>
<sequence length="487" mass="52343">MPTPAYDIVIRGGTLATATDVFKADLGIRAGRIAAIGLDLPTGTQEIDAKGKLVLPGGVDTHCHIEQLSGSGLMSADNFETATRSAAFGGTTSVISFAAQHRGANLASVVEDYAALAKKGAIIDYAFHLMVANPDEQTVTQDLPALIRAGHRSVKVFMTYDAVQVDDGQLLDVLMAARSAGALVCVHAENHGLLKWMGERLMKRGYTAPKYHSVSHPQAAEVEAFHRLIAFSELLDQPICIFHVSTAEGARVIREARGRGVKIYAETCPHYLLMTAAELDKPGIEGAKWICSPPQRGSNDQEALWQALALGDLQILSSDHAPYRFDETGKLKYGPNPGFKQIANGMPGLEMRLPVLFDAMVSKGRLGLKKFVELTSTAPAQIYDLPGKGSLAIGMDADIAIWDADRKVALADNLHDNTGYNPFAGRTITGWPETVLRRGEVVVTQGALKAQPGSGRLMLREAGEATRPTGMLSPEFDPARNFGAKLY</sequence>
<dbReference type="NCBIfam" id="NF009941">
    <property type="entry name" value="PRK13404.1"/>
    <property type="match status" value="1"/>
</dbReference>
<evidence type="ECO:0000256" key="2">
    <source>
        <dbReference type="ARBA" id="ARBA00008829"/>
    </source>
</evidence>
<dbReference type="SUPFAM" id="SSF51338">
    <property type="entry name" value="Composite domain of metallo-dependent hydrolases"/>
    <property type="match status" value="1"/>
</dbReference>
<comment type="similarity">
    <text evidence="2">Belongs to the metallo-dependent hydrolases superfamily. Hydantoinase/dihydropyrimidinase family.</text>
</comment>
<comment type="caution">
    <text evidence="7">The sequence shown here is derived from an EMBL/GenBank/DDBJ whole genome shotgun (WGS) entry which is preliminary data.</text>
</comment>
<keyword evidence="4" id="KW-0378">Hydrolase</keyword>
<reference evidence="7 8" key="1">
    <citation type="submission" date="2018-01" db="EMBL/GenBank/DDBJ databases">
        <title>Genomic Encyclopedia of Type Strains, Phase III (KMG-III): the genomes of soil and plant-associated and newly described type strains.</title>
        <authorList>
            <person name="Whitman W."/>
        </authorList>
    </citation>
    <scope>NUCLEOTIDE SEQUENCE [LARGE SCALE GENOMIC DNA]</scope>
    <source>
        <strain evidence="7 8">1131</strain>
    </source>
</reference>
<dbReference type="Proteomes" id="UP000236919">
    <property type="component" value="Unassembled WGS sequence"/>
</dbReference>
<dbReference type="Gene3D" id="3.20.20.140">
    <property type="entry name" value="Metal-dependent hydrolases"/>
    <property type="match status" value="1"/>
</dbReference>
<dbReference type="Pfam" id="PF01979">
    <property type="entry name" value="Amidohydro_1"/>
    <property type="match status" value="1"/>
</dbReference>
<evidence type="ECO:0000256" key="3">
    <source>
        <dbReference type="ARBA" id="ARBA00022723"/>
    </source>
</evidence>
<dbReference type="FunFam" id="3.20.20.140:FF:000174">
    <property type="entry name" value="Dihydropyrimidinase-related protein 2"/>
    <property type="match status" value="1"/>
</dbReference>
<dbReference type="Gene3D" id="2.30.40.10">
    <property type="entry name" value="Urease, subunit C, domain 1"/>
    <property type="match status" value="1"/>
</dbReference>
<evidence type="ECO:0000259" key="6">
    <source>
        <dbReference type="Pfam" id="PF01979"/>
    </source>
</evidence>
<organism evidence="7 8">
    <name type="scientific">Bosea psychrotolerans</name>
    <dbReference type="NCBI Taxonomy" id="1871628"/>
    <lineage>
        <taxon>Bacteria</taxon>
        <taxon>Pseudomonadati</taxon>
        <taxon>Pseudomonadota</taxon>
        <taxon>Alphaproteobacteria</taxon>
        <taxon>Hyphomicrobiales</taxon>
        <taxon>Boseaceae</taxon>
        <taxon>Bosea</taxon>
    </lineage>
</organism>
<dbReference type="GO" id="GO:0005829">
    <property type="term" value="C:cytosol"/>
    <property type="evidence" value="ECO:0007669"/>
    <property type="project" value="TreeGrafter"/>
</dbReference>
<accession>A0A2S4MFD7</accession>
<dbReference type="InterPro" id="IPR011059">
    <property type="entry name" value="Metal-dep_hydrolase_composite"/>
</dbReference>
<dbReference type="CDD" id="cd01314">
    <property type="entry name" value="D-HYD"/>
    <property type="match status" value="1"/>
</dbReference>
<dbReference type="RefSeq" id="WP_103717672.1">
    <property type="nucleotide sequence ID" value="NZ_PQFZ01000004.1"/>
</dbReference>
<keyword evidence="3" id="KW-0479">Metal-binding</keyword>
<dbReference type="OrthoDB" id="9775759at2"/>
<comment type="cofactor">
    <cofactor evidence="1">
        <name>Zn(2+)</name>
        <dbReference type="ChEBI" id="CHEBI:29105"/>
    </cofactor>
</comment>
<feature type="modified residue" description="N6-carboxylysine" evidence="5">
    <location>
        <position position="155"/>
    </location>
</feature>
<dbReference type="NCBIfam" id="TIGR02033">
    <property type="entry name" value="D-hydantoinase"/>
    <property type="match status" value="1"/>
</dbReference>
<evidence type="ECO:0000256" key="1">
    <source>
        <dbReference type="ARBA" id="ARBA00001947"/>
    </source>
</evidence>